<reference evidence="1 2" key="1">
    <citation type="journal article" date="2002" name="Proc. Natl. Acad. Sci. U.S.A.">
        <title>Extensive mosaic structure revealed by the complete genome sequence of uropathogenic Escherichia coli.</title>
        <authorList>
            <person name="Welch R.A."/>
            <person name="Burland V."/>
            <person name="Plunkett G.III."/>
            <person name="Redford P."/>
            <person name="Roesch P."/>
            <person name="Rasko D."/>
            <person name="Buckles E.L."/>
            <person name="Liou S.R."/>
            <person name="Boutin A."/>
            <person name="Hackett J."/>
            <person name="Stroud D."/>
            <person name="Mayhew G.F."/>
            <person name="Rose D.J."/>
            <person name="Zhou S."/>
            <person name="Schwartz D.C."/>
            <person name="Perna N.T."/>
            <person name="Mobley H.L."/>
            <person name="Donnenberg M.S."/>
            <person name="Blattner F.R."/>
        </authorList>
    </citation>
    <scope>NUCLEOTIDE SEQUENCE [LARGE SCALE GENOMIC DNA]</scope>
    <source>
        <strain evidence="2">CFT073 / ATCC 700928 / UPEC</strain>
    </source>
</reference>
<accession>A0A0H2V9Q6</accession>
<dbReference type="AlphaFoldDB" id="A0A0H2V9Q6"/>
<name>A0A0H2V9Q6_ECOL6</name>
<evidence type="ECO:0000313" key="1">
    <source>
        <dbReference type="EMBL" id="AAN81645.1"/>
    </source>
</evidence>
<sequence length="55" mass="6231">MILLTDPRQILTGENPLFCQISTHQILTGQILMRQILTGQNLTVEKMPLPEASQR</sequence>
<dbReference type="EMBL" id="AE014075">
    <property type="protein sequence ID" value="AAN81645.1"/>
    <property type="molecule type" value="Genomic_DNA"/>
</dbReference>
<organism evidence="1 2">
    <name type="scientific">Escherichia coli O6:H1 (strain CFT073 / ATCC 700928 / UPEC)</name>
    <dbReference type="NCBI Taxonomy" id="199310"/>
    <lineage>
        <taxon>Bacteria</taxon>
        <taxon>Pseudomonadati</taxon>
        <taxon>Pseudomonadota</taxon>
        <taxon>Gammaproteobacteria</taxon>
        <taxon>Enterobacterales</taxon>
        <taxon>Enterobacteriaceae</taxon>
        <taxon>Escherichia</taxon>
    </lineage>
</organism>
<dbReference type="Proteomes" id="UP000001410">
    <property type="component" value="Chromosome"/>
</dbReference>
<evidence type="ECO:0000313" key="2">
    <source>
        <dbReference type="Proteomes" id="UP000001410"/>
    </source>
</evidence>
<dbReference type="KEGG" id="ecc:c3193"/>
<protein>
    <submittedName>
        <fullName evidence="1">Uncharacterized protein</fullName>
    </submittedName>
</protein>
<gene>
    <name evidence="1" type="ordered locus">c3193</name>
</gene>
<dbReference type="HOGENOM" id="CLU_3024882_0_0_6"/>
<keyword evidence="2" id="KW-1185">Reference proteome</keyword>
<proteinExistence type="predicted"/>